<dbReference type="InterPro" id="IPR039647">
    <property type="entry name" value="EF_hand_pair_protein_CML-like"/>
</dbReference>
<keyword evidence="2" id="KW-0677">Repeat</keyword>
<evidence type="ECO:0000256" key="4">
    <source>
        <dbReference type="SAM" id="Phobius"/>
    </source>
</evidence>
<feature type="domain" description="EF-hand" evidence="5">
    <location>
        <begin position="147"/>
        <end position="182"/>
    </location>
</feature>
<evidence type="ECO:0000256" key="1">
    <source>
        <dbReference type="ARBA" id="ARBA00022723"/>
    </source>
</evidence>
<evidence type="ECO:0000256" key="2">
    <source>
        <dbReference type="ARBA" id="ARBA00022737"/>
    </source>
</evidence>
<dbReference type="InterPro" id="IPR011992">
    <property type="entry name" value="EF-hand-dom_pair"/>
</dbReference>
<feature type="transmembrane region" description="Helical" evidence="4">
    <location>
        <begin position="12"/>
        <end position="28"/>
    </location>
</feature>
<sequence>MASSILCSSELFGFFLLLEPILFAFSRFRKLSTRFLSLLSHPPRIPAMQAASKSRLREAGRAEAEMLTVSREDVELVMEKMGLREVGDGENMKEYLNSEEISAIFEEEPSLEEVKAAFSVFDENGDGFVDAGELQRVLCKLGFAERMALDSCEEMISLHDGNGDGMIDFGEFVKFMESSFCR</sequence>
<dbReference type="InterPro" id="IPR002048">
    <property type="entry name" value="EF_hand_dom"/>
</dbReference>
<dbReference type="STRING" id="1088818.A0A2H9ZV04"/>
<dbReference type="PANTHER" id="PTHR10891">
    <property type="entry name" value="EF-HAND CALCIUM-BINDING DOMAIN CONTAINING PROTEIN"/>
    <property type="match status" value="1"/>
</dbReference>
<evidence type="ECO:0000256" key="3">
    <source>
        <dbReference type="ARBA" id="ARBA00022837"/>
    </source>
</evidence>
<feature type="domain" description="EF-hand" evidence="5">
    <location>
        <begin position="109"/>
        <end position="144"/>
    </location>
</feature>
<keyword evidence="3" id="KW-0106">Calcium</keyword>
<keyword evidence="1" id="KW-0479">Metal-binding</keyword>
<evidence type="ECO:0000313" key="6">
    <source>
        <dbReference type="EMBL" id="PKA47096.1"/>
    </source>
</evidence>
<gene>
    <name evidence="6" type="primary">CML30</name>
    <name evidence="6" type="ORF">AXF42_Ash011770</name>
</gene>
<dbReference type="GO" id="GO:0005509">
    <property type="term" value="F:calcium ion binding"/>
    <property type="evidence" value="ECO:0007669"/>
    <property type="project" value="InterPro"/>
</dbReference>
<dbReference type="OrthoDB" id="26525at2759"/>
<dbReference type="Pfam" id="PF13499">
    <property type="entry name" value="EF-hand_7"/>
    <property type="match status" value="1"/>
</dbReference>
<reference evidence="6 7" key="1">
    <citation type="journal article" date="2017" name="Nature">
        <title>The Apostasia genome and the evolution of orchids.</title>
        <authorList>
            <person name="Zhang G.Q."/>
            <person name="Liu K.W."/>
            <person name="Li Z."/>
            <person name="Lohaus R."/>
            <person name="Hsiao Y.Y."/>
            <person name="Niu S.C."/>
            <person name="Wang J.Y."/>
            <person name="Lin Y.C."/>
            <person name="Xu Q."/>
            <person name="Chen L.J."/>
            <person name="Yoshida K."/>
            <person name="Fujiwara S."/>
            <person name="Wang Z.W."/>
            <person name="Zhang Y.Q."/>
            <person name="Mitsuda N."/>
            <person name="Wang M."/>
            <person name="Liu G.H."/>
            <person name="Pecoraro L."/>
            <person name="Huang H.X."/>
            <person name="Xiao X.J."/>
            <person name="Lin M."/>
            <person name="Wu X.Y."/>
            <person name="Wu W.L."/>
            <person name="Chen Y.Y."/>
            <person name="Chang S.B."/>
            <person name="Sakamoto S."/>
            <person name="Ohme-Takagi M."/>
            <person name="Yagi M."/>
            <person name="Zeng S.J."/>
            <person name="Shen C.Y."/>
            <person name="Yeh C.M."/>
            <person name="Luo Y.B."/>
            <person name="Tsai W.C."/>
            <person name="Van de Peer Y."/>
            <person name="Liu Z.J."/>
        </authorList>
    </citation>
    <scope>NUCLEOTIDE SEQUENCE [LARGE SCALE GENOMIC DNA]</scope>
    <source>
        <strain evidence="7">cv. Shenzhen</strain>
        <tissue evidence="6">Stem</tissue>
    </source>
</reference>
<keyword evidence="4" id="KW-0472">Membrane</keyword>
<dbReference type="CDD" id="cd00051">
    <property type="entry name" value="EFh"/>
    <property type="match status" value="1"/>
</dbReference>
<keyword evidence="4" id="KW-1133">Transmembrane helix</keyword>
<dbReference type="InterPro" id="IPR018247">
    <property type="entry name" value="EF_Hand_1_Ca_BS"/>
</dbReference>
<accession>A0A2H9ZV04</accession>
<keyword evidence="7" id="KW-1185">Reference proteome</keyword>
<evidence type="ECO:0000259" key="5">
    <source>
        <dbReference type="PROSITE" id="PS50222"/>
    </source>
</evidence>
<proteinExistence type="predicted"/>
<keyword evidence="4" id="KW-0812">Transmembrane</keyword>
<dbReference type="Proteomes" id="UP000236161">
    <property type="component" value="Unassembled WGS sequence"/>
</dbReference>
<organism evidence="6 7">
    <name type="scientific">Apostasia shenzhenica</name>
    <dbReference type="NCBI Taxonomy" id="1088818"/>
    <lineage>
        <taxon>Eukaryota</taxon>
        <taxon>Viridiplantae</taxon>
        <taxon>Streptophyta</taxon>
        <taxon>Embryophyta</taxon>
        <taxon>Tracheophyta</taxon>
        <taxon>Spermatophyta</taxon>
        <taxon>Magnoliopsida</taxon>
        <taxon>Liliopsida</taxon>
        <taxon>Asparagales</taxon>
        <taxon>Orchidaceae</taxon>
        <taxon>Apostasioideae</taxon>
        <taxon>Apostasia</taxon>
    </lineage>
</organism>
<dbReference type="SUPFAM" id="SSF47473">
    <property type="entry name" value="EF-hand"/>
    <property type="match status" value="1"/>
</dbReference>
<dbReference type="Gene3D" id="1.10.238.10">
    <property type="entry name" value="EF-hand"/>
    <property type="match status" value="1"/>
</dbReference>
<evidence type="ECO:0000313" key="7">
    <source>
        <dbReference type="Proteomes" id="UP000236161"/>
    </source>
</evidence>
<dbReference type="AlphaFoldDB" id="A0A2H9ZV04"/>
<dbReference type="PROSITE" id="PS00018">
    <property type="entry name" value="EF_HAND_1"/>
    <property type="match status" value="2"/>
</dbReference>
<dbReference type="FunFam" id="1.10.238.10:FF:000003">
    <property type="entry name" value="Calmodulin A"/>
    <property type="match status" value="1"/>
</dbReference>
<dbReference type="EMBL" id="KZ453612">
    <property type="protein sequence ID" value="PKA47096.1"/>
    <property type="molecule type" value="Genomic_DNA"/>
</dbReference>
<name>A0A2H9ZV04_9ASPA</name>
<dbReference type="PROSITE" id="PS50222">
    <property type="entry name" value="EF_HAND_2"/>
    <property type="match status" value="2"/>
</dbReference>
<protein>
    <submittedName>
        <fullName evidence="6">Putative calcium-binding protein CML30</fullName>
    </submittedName>
</protein>
<dbReference type="SMART" id="SM00054">
    <property type="entry name" value="EFh"/>
    <property type="match status" value="2"/>
</dbReference>